<dbReference type="HOGENOM" id="CLU_2298456_0_0_1"/>
<dbReference type="EMBL" id="KI287026">
    <property type="protein sequence ID" value="ESA10511.1"/>
    <property type="molecule type" value="Genomic_DNA"/>
</dbReference>
<organism evidence="1">
    <name type="scientific">Rhizophagus irregularis (strain DAOM 181602 / DAOM 197198 / MUCL 43194)</name>
    <name type="common">Arbuscular mycorrhizal fungus</name>
    <name type="synonym">Glomus intraradices</name>
    <dbReference type="NCBI Taxonomy" id="747089"/>
    <lineage>
        <taxon>Eukaryota</taxon>
        <taxon>Fungi</taxon>
        <taxon>Fungi incertae sedis</taxon>
        <taxon>Mucoromycota</taxon>
        <taxon>Glomeromycotina</taxon>
        <taxon>Glomeromycetes</taxon>
        <taxon>Glomerales</taxon>
        <taxon>Glomeraceae</taxon>
        <taxon>Rhizophagus</taxon>
    </lineage>
</organism>
<proteinExistence type="predicted"/>
<gene>
    <name evidence="1" type="ORF">GLOINDRAFT_84658</name>
</gene>
<dbReference type="AlphaFoldDB" id="U9U4H8"/>
<evidence type="ECO:0000313" key="1">
    <source>
        <dbReference type="EMBL" id="ESA10511.1"/>
    </source>
</evidence>
<reference evidence="1" key="1">
    <citation type="submission" date="2013-07" db="EMBL/GenBank/DDBJ databases">
        <title>The genome of an arbuscular mycorrhizal fungus provides insights into the evolution of the oldest plant symbiosis.</title>
        <authorList>
            <consortium name="DOE Joint Genome Institute"/>
            <person name="Tisserant E."/>
            <person name="Malbreil M."/>
            <person name="Kuo A."/>
            <person name="Kohler A."/>
            <person name="Symeonidi A."/>
            <person name="Balestrini R."/>
            <person name="Charron P."/>
            <person name="Duensing N."/>
            <person name="Frei-dit-Frey N."/>
            <person name="Gianinazzi-Pearson V."/>
            <person name="Gilbert B."/>
            <person name="Handa Y."/>
            <person name="Hijri M."/>
            <person name="Kaul R."/>
            <person name="Kawaguchi M."/>
            <person name="Krajinski F."/>
            <person name="Lammers P."/>
            <person name="Lapierre D."/>
            <person name="Masclaux F.G."/>
            <person name="Murat C."/>
            <person name="Morin E."/>
            <person name="Ndikumana S."/>
            <person name="Pagni M."/>
            <person name="Petitpierre D."/>
            <person name="Requena N."/>
            <person name="Rosikiewicz P."/>
            <person name="Riley R."/>
            <person name="Saito K."/>
            <person name="San Clemente H."/>
            <person name="Shapiro H."/>
            <person name="van Tuinen D."/>
            <person name="Becard G."/>
            <person name="Bonfante P."/>
            <person name="Paszkowski U."/>
            <person name="Shachar-Hill Y."/>
            <person name="Young J.P."/>
            <person name="Sanders I.R."/>
            <person name="Henrissat B."/>
            <person name="Rensing S.A."/>
            <person name="Grigoriev I.V."/>
            <person name="Corradi N."/>
            <person name="Roux C."/>
            <person name="Martin F."/>
        </authorList>
    </citation>
    <scope>NUCLEOTIDE SEQUENCE</scope>
    <source>
        <strain evidence="1">DAOM 197198</strain>
    </source>
</reference>
<name>U9U4H8_RHIID</name>
<accession>U9U4H8</accession>
<protein>
    <submittedName>
        <fullName evidence="1">Uncharacterized protein</fullName>
    </submittedName>
</protein>
<sequence length="101" mass="11446">KLYKLRKLNQVIQYSSLKIKLVVQPNGAVLKVRIKLFSPKIKLLIVQPNEAVLEVIIKLFSLKIKLVAQPILKVIIKLFSLKIKIVTQPNEAVLKVIAVLI</sequence>
<feature type="non-terminal residue" evidence="1">
    <location>
        <position position="1"/>
    </location>
</feature>